<comment type="caution">
    <text evidence="9">The sequence shown here is derived from an EMBL/GenBank/DDBJ whole genome shotgun (WGS) entry which is preliminary data.</text>
</comment>
<evidence type="ECO:0000256" key="1">
    <source>
        <dbReference type="ARBA" id="ARBA00001163"/>
    </source>
</evidence>
<keyword evidence="6 9" id="KW-0456">Lyase</keyword>
<feature type="domain" description="Oxo-4-hydroxy-4-carboxy-5-ureidoimidazoline decarboxylase" evidence="8">
    <location>
        <begin position="18"/>
        <end position="167"/>
    </location>
</feature>
<evidence type="ECO:0000256" key="4">
    <source>
        <dbReference type="ARBA" id="ARBA00022631"/>
    </source>
</evidence>
<dbReference type="Gene3D" id="1.10.3330.10">
    <property type="entry name" value="Oxo-4-hydroxy-4-carboxy-5-ureidoimidazoline decarboxylase"/>
    <property type="match status" value="1"/>
</dbReference>
<proteinExistence type="predicted"/>
<dbReference type="OrthoDB" id="5243781at2"/>
<evidence type="ECO:0000256" key="6">
    <source>
        <dbReference type="ARBA" id="ARBA00023239"/>
    </source>
</evidence>
<evidence type="ECO:0000256" key="2">
    <source>
        <dbReference type="ARBA" id="ARBA00004754"/>
    </source>
</evidence>
<evidence type="ECO:0000259" key="8">
    <source>
        <dbReference type="Pfam" id="PF09349"/>
    </source>
</evidence>
<dbReference type="Proteomes" id="UP000250462">
    <property type="component" value="Unassembled WGS sequence"/>
</dbReference>
<dbReference type="RefSeq" id="WP_112257131.1">
    <property type="nucleotide sequence ID" value="NZ_QMIG01000002.1"/>
</dbReference>
<evidence type="ECO:0000256" key="3">
    <source>
        <dbReference type="ARBA" id="ARBA00012257"/>
    </source>
</evidence>
<feature type="region of interest" description="Disordered" evidence="7">
    <location>
        <begin position="76"/>
        <end position="100"/>
    </location>
</feature>
<name>A0A329R0Q3_9ACTN</name>
<keyword evidence="5" id="KW-0210">Decarboxylase</keyword>
<evidence type="ECO:0000313" key="10">
    <source>
        <dbReference type="Proteomes" id="UP000250462"/>
    </source>
</evidence>
<organism evidence="9 10">
    <name type="scientific">Phytoactinopolyspora halophila</name>
    <dbReference type="NCBI Taxonomy" id="1981511"/>
    <lineage>
        <taxon>Bacteria</taxon>
        <taxon>Bacillati</taxon>
        <taxon>Actinomycetota</taxon>
        <taxon>Actinomycetes</taxon>
        <taxon>Jiangellales</taxon>
        <taxon>Jiangellaceae</taxon>
        <taxon>Phytoactinopolyspora</taxon>
    </lineage>
</organism>
<comment type="catalytic activity">
    <reaction evidence="1">
        <text>5-hydroxy-2-oxo-4-ureido-2,5-dihydro-1H-imidazole-5-carboxylate + H(+) = (S)-allantoin + CO2</text>
        <dbReference type="Rhea" id="RHEA:26301"/>
        <dbReference type="ChEBI" id="CHEBI:15378"/>
        <dbReference type="ChEBI" id="CHEBI:15678"/>
        <dbReference type="ChEBI" id="CHEBI:16526"/>
        <dbReference type="ChEBI" id="CHEBI:58639"/>
        <dbReference type="EC" id="4.1.1.97"/>
    </reaction>
</comment>
<dbReference type="GO" id="GO:0051997">
    <property type="term" value="F:2-oxo-4-hydroxy-4-carboxy-5-ureidoimidazoline decarboxylase activity"/>
    <property type="evidence" value="ECO:0007669"/>
    <property type="project" value="UniProtKB-EC"/>
</dbReference>
<dbReference type="PANTHER" id="PTHR43466:SF1">
    <property type="entry name" value="2-OXO-4-HYDROXY-4-CARBOXY-5-UREIDOIMIDAZOLINE DECARBOXYLASE-RELATED"/>
    <property type="match status" value="1"/>
</dbReference>
<protein>
    <recommendedName>
        <fullName evidence="3">2-oxo-4-hydroxy-4-carboxy-5-ureidoimidazoline decarboxylase</fullName>
        <ecNumber evidence="3">4.1.1.97</ecNumber>
    </recommendedName>
</protein>
<keyword evidence="4" id="KW-0659">Purine metabolism</keyword>
<dbReference type="InterPro" id="IPR017595">
    <property type="entry name" value="OHCU_decarboxylase-2"/>
</dbReference>
<dbReference type="GO" id="GO:0006144">
    <property type="term" value="P:purine nucleobase metabolic process"/>
    <property type="evidence" value="ECO:0007669"/>
    <property type="project" value="UniProtKB-KW"/>
</dbReference>
<dbReference type="InterPro" id="IPR036778">
    <property type="entry name" value="OHCU_decarboxylase_sf"/>
</dbReference>
<evidence type="ECO:0000256" key="7">
    <source>
        <dbReference type="SAM" id="MobiDB-lite"/>
    </source>
</evidence>
<reference evidence="9 10" key="1">
    <citation type="submission" date="2018-06" db="EMBL/GenBank/DDBJ databases">
        <title>Phytoactinopolyspora halophila sp. nov., a novel halophilic actinomycete isolated from a saline soil in China.</title>
        <authorList>
            <person name="Tang S.-K."/>
        </authorList>
    </citation>
    <scope>NUCLEOTIDE SEQUENCE [LARGE SCALE GENOMIC DNA]</scope>
    <source>
        <strain evidence="9 10">YIM 96934</strain>
    </source>
</reference>
<evidence type="ECO:0000313" key="9">
    <source>
        <dbReference type="EMBL" id="RAW18175.1"/>
    </source>
</evidence>
<sequence length="181" mass="19730">MPAEAEALPGESGLAAFNAMSDMEAATALRDCCTSTRWIDVVATGRPYRERDDLFATSDRAVDLLGREDLDEALAGHPRIGDRPASGTWSASEQRGMASASTDVQERIVAGNRAYEEMFGHVYLVCASGKSAEELLSILTSRLGNDPETERVVVMDELAKINRIRLANLLDQLDQLDDRQG</sequence>
<dbReference type="EC" id="4.1.1.97" evidence="3"/>
<keyword evidence="10" id="KW-1185">Reference proteome</keyword>
<dbReference type="InterPro" id="IPR018020">
    <property type="entry name" value="OHCU_decarboxylase"/>
</dbReference>
<dbReference type="NCBIfam" id="NF010372">
    <property type="entry name" value="PRK13798.1"/>
    <property type="match status" value="1"/>
</dbReference>
<evidence type="ECO:0000256" key="5">
    <source>
        <dbReference type="ARBA" id="ARBA00022793"/>
    </source>
</evidence>
<dbReference type="GO" id="GO:0019628">
    <property type="term" value="P:urate catabolic process"/>
    <property type="evidence" value="ECO:0007669"/>
    <property type="project" value="TreeGrafter"/>
</dbReference>
<dbReference type="NCBIfam" id="TIGR03180">
    <property type="entry name" value="UraD_2"/>
    <property type="match status" value="1"/>
</dbReference>
<dbReference type="AlphaFoldDB" id="A0A329R0Q3"/>
<dbReference type="Pfam" id="PF09349">
    <property type="entry name" value="OHCU_decarbox"/>
    <property type="match status" value="1"/>
</dbReference>
<gene>
    <name evidence="9" type="primary">uraD</name>
    <name evidence="9" type="ORF">DPM12_03585</name>
</gene>
<dbReference type="EMBL" id="QMIG01000002">
    <property type="protein sequence ID" value="RAW18175.1"/>
    <property type="molecule type" value="Genomic_DNA"/>
</dbReference>
<feature type="compositionally biased region" description="Polar residues" evidence="7">
    <location>
        <begin position="87"/>
        <end position="100"/>
    </location>
</feature>
<comment type="pathway">
    <text evidence="2">Purine metabolism; urate degradation; (S)-allantoin from urate: step 3/3.</text>
</comment>
<accession>A0A329R0Q3</accession>
<dbReference type="SUPFAM" id="SSF158694">
    <property type="entry name" value="UraD-Like"/>
    <property type="match status" value="1"/>
</dbReference>
<dbReference type="PANTHER" id="PTHR43466">
    <property type="entry name" value="2-OXO-4-HYDROXY-4-CARBOXY-5-UREIDOIMIDAZOLINE DECARBOXYLASE-RELATED"/>
    <property type="match status" value="1"/>
</dbReference>